<evidence type="ECO:0000313" key="3">
    <source>
        <dbReference type="Proteomes" id="UP001642487"/>
    </source>
</evidence>
<sequence length="89" mass="10181">MRLPSSTMRYRKMKIKDKKRRPRNVAQQVGPESKRCNGGGVETKRSFQKSLFPSYSFSLHCTSPTTMGTSTDFPSVTHPKLWIQSQNIC</sequence>
<dbReference type="Proteomes" id="UP001642487">
    <property type="component" value="Chromosome 8"/>
</dbReference>
<feature type="region of interest" description="Disordered" evidence="1">
    <location>
        <begin position="1"/>
        <end position="42"/>
    </location>
</feature>
<gene>
    <name evidence="2" type="ORF">CITCOLO1_LOCUS20139</name>
</gene>
<protein>
    <submittedName>
        <fullName evidence="2">Uncharacterized protein</fullName>
    </submittedName>
</protein>
<feature type="compositionally biased region" description="Basic residues" evidence="1">
    <location>
        <begin position="9"/>
        <end position="23"/>
    </location>
</feature>
<proteinExistence type="predicted"/>
<reference evidence="2 3" key="1">
    <citation type="submission" date="2024-03" db="EMBL/GenBank/DDBJ databases">
        <authorList>
            <person name="Gkanogiannis A."/>
            <person name="Becerra Lopez-Lavalle L."/>
        </authorList>
    </citation>
    <scope>NUCLEOTIDE SEQUENCE [LARGE SCALE GENOMIC DNA]</scope>
</reference>
<dbReference type="EMBL" id="OZ021742">
    <property type="protein sequence ID" value="CAK9327751.1"/>
    <property type="molecule type" value="Genomic_DNA"/>
</dbReference>
<keyword evidence="3" id="KW-1185">Reference proteome</keyword>
<evidence type="ECO:0000256" key="1">
    <source>
        <dbReference type="SAM" id="MobiDB-lite"/>
    </source>
</evidence>
<accession>A0ABP0Z4Y7</accession>
<name>A0ABP0Z4Y7_9ROSI</name>
<organism evidence="2 3">
    <name type="scientific">Citrullus colocynthis</name>
    <name type="common">colocynth</name>
    <dbReference type="NCBI Taxonomy" id="252529"/>
    <lineage>
        <taxon>Eukaryota</taxon>
        <taxon>Viridiplantae</taxon>
        <taxon>Streptophyta</taxon>
        <taxon>Embryophyta</taxon>
        <taxon>Tracheophyta</taxon>
        <taxon>Spermatophyta</taxon>
        <taxon>Magnoliopsida</taxon>
        <taxon>eudicotyledons</taxon>
        <taxon>Gunneridae</taxon>
        <taxon>Pentapetalae</taxon>
        <taxon>rosids</taxon>
        <taxon>fabids</taxon>
        <taxon>Cucurbitales</taxon>
        <taxon>Cucurbitaceae</taxon>
        <taxon>Benincaseae</taxon>
        <taxon>Citrullus</taxon>
    </lineage>
</organism>
<evidence type="ECO:0000313" key="2">
    <source>
        <dbReference type="EMBL" id="CAK9327751.1"/>
    </source>
</evidence>